<evidence type="ECO:0000313" key="1">
    <source>
        <dbReference type="EMBL" id="QTN01011.1"/>
    </source>
</evidence>
<reference evidence="1 2" key="1">
    <citation type="submission" date="2019-12" db="EMBL/GenBank/DDBJ databases">
        <title>The whole genome sequencing of a strain isolated from a Mars analog, Dalangtan Playa.</title>
        <authorList>
            <person name="Huang T."/>
        </authorList>
    </citation>
    <scope>NUCLEOTIDE SEQUENCE [LARGE SCALE GENOMIC DNA]</scope>
    <source>
        <strain evidence="1 2">DP4-553-S</strain>
    </source>
</reference>
<dbReference type="PANTHER" id="PTHR10000">
    <property type="entry name" value="PHOSPHOSERINE PHOSPHATASE"/>
    <property type="match status" value="1"/>
</dbReference>
<dbReference type="EMBL" id="CP046956">
    <property type="protein sequence ID" value="QTN01011.1"/>
    <property type="molecule type" value="Genomic_DNA"/>
</dbReference>
<dbReference type="NCBIfam" id="TIGR00099">
    <property type="entry name" value="Cof-subfamily"/>
    <property type="match status" value="1"/>
</dbReference>
<dbReference type="RefSeq" id="WP_209366132.1">
    <property type="nucleotide sequence ID" value="NZ_CP046956.1"/>
</dbReference>
<keyword evidence="2" id="KW-1185">Reference proteome</keyword>
<protein>
    <submittedName>
        <fullName evidence="1">Cof-type HAD-IIB family hydrolase</fullName>
    </submittedName>
</protein>
<evidence type="ECO:0000313" key="2">
    <source>
        <dbReference type="Proteomes" id="UP000665043"/>
    </source>
</evidence>
<dbReference type="SFLD" id="SFLDG01140">
    <property type="entry name" value="C2.B:_Phosphomannomutase_and_P"/>
    <property type="match status" value="1"/>
</dbReference>
<dbReference type="SUPFAM" id="SSF56784">
    <property type="entry name" value="HAD-like"/>
    <property type="match status" value="1"/>
</dbReference>
<sequence length="284" mass="32099">MAFQAKAVILDMDGTMLDQANQVSDTLANIIKTIRQNGRLVFIATGRTLKEVKDPLPADLEVDGIVCANGMVVYINGKQIVKHSLDDILVKELVAKAQEEKMYYEVHPIEGSGSALIKDKTYFTAEIEDPKPASVKEDEWLSRKAAIKEDIEWTDNLPVDNAAKIYFFSRDKERMTFWKQTLDQLKQKHDFSAFASSDHNVEVMEKNVSKATGVQYLLEHYGLTNEEIMMIGDSENDLPLMEIAGYAVAMKNAADIVKQQVDEVTTHSHKEDGLYRFLSEKFVE</sequence>
<organism evidence="1 2">
    <name type="scientific">Sediminibacillus dalangtanensis</name>
    <dbReference type="NCBI Taxonomy" id="2729421"/>
    <lineage>
        <taxon>Bacteria</taxon>
        <taxon>Bacillati</taxon>
        <taxon>Bacillota</taxon>
        <taxon>Bacilli</taxon>
        <taxon>Bacillales</taxon>
        <taxon>Bacillaceae</taxon>
        <taxon>Sediminibacillus</taxon>
    </lineage>
</organism>
<dbReference type="Gene3D" id="3.30.1240.10">
    <property type="match status" value="1"/>
</dbReference>
<dbReference type="GO" id="GO:0016787">
    <property type="term" value="F:hydrolase activity"/>
    <property type="evidence" value="ECO:0007669"/>
    <property type="project" value="UniProtKB-KW"/>
</dbReference>
<keyword evidence="1" id="KW-0378">Hydrolase</keyword>
<accession>A0ABX7VZ50</accession>
<dbReference type="Gene3D" id="3.40.50.1000">
    <property type="entry name" value="HAD superfamily/HAD-like"/>
    <property type="match status" value="1"/>
</dbReference>
<dbReference type="InterPro" id="IPR023214">
    <property type="entry name" value="HAD_sf"/>
</dbReference>
<dbReference type="InterPro" id="IPR006379">
    <property type="entry name" value="HAD-SF_hydro_IIB"/>
</dbReference>
<dbReference type="InterPro" id="IPR000150">
    <property type="entry name" value="Cof"/>
</dbReference>
<name>A0ABX7VZ50_9BACI</name>
<dbReference type="InterPro" id="IPR036412">
    <property type="entry name" value="HAD-like_sf"/>
</dbReference>
<dbReference type="Pfam" id="PF08282">
    <property type="entry name" value="Hydrolase_3"/>
    <property type="match status" value="1"/>
</dbReference>
<dbReference type="Proteomes" id="UP000665043">
    <property type="component" value="Chromosome"/>
</dbReference>
<dbReference type="SFLD" id="SFLDS00003">
    <property type="entry name" value="Haloacid_Dehalogenase"/>
    <property type="match status" value="1"/>
</dbReference>
<proteinExistence type="predicted"/>
<gene>
    <name evidence="1" type="ORF">ERJ70_17985</name>
</gene>
<dbReference type="NCBIfam" id="TIGR01484">
    <property type="entry name" value="HAD-SF-IIB"/>
    <property type="match status" value="1"/>
</dbReference>
<dbReference type="PANTHER" id="PTHR10000:SF55">
    <property type="entry name" value="5-AMINO-6-(5-PHOSPHO-D-RIBITYLAMINO)URACIL PHOSPHATASE YCSE"/>
    <property type="match status" value="1"/>
</dbReference>